<feature type="region of interest" description="Disordered" evidence="1">
    <location>
        <begin position="17"/>
        <end position="115"/>
    </location>
</feature>
<protein>
    <submittedName>
        <fullName evidence="2">Uncharacterized protein</fullName>
    </submittedName>
</protein>
<reference evidence="2" key="2">
    <citation type="submission" date="2020-09" db="EMBL/GenBank/DDBJ databases">
        <authorList>
            <person name="Sun Q."/>
            <person name="Ohkuma M."/>
        </authorList>
    </citation>
    <scope>NUCLEOTIDE SEQUENCE</scope>
    <source>
        <strain evidence="2">JCM 4125</strain>
    </source>
</reference>
<reference evidence="2" key="1">
    <citation type="journal article" date="2014" name="Int. J. Syst. Evol. Microbiol.">
        <title>Complete genome sequence of Corynebacterium casei LMG S-19264T (=DSM 44701T), isolated from a smear-ripened cheese.</title>
        <authorList>
            <consortium name="US DOE Joint Genome Institute (JGI-PGF)"/>
            <person name="Walter F."/>
            <person name="Albersmeier A."/>
            <person name="Kalinowski J."/>
            <person name="Ruckert C."/>
        </authorList>
    </citation>
    <scope>NUCLEOTIDE SEQUENCE</scope>
    <source>
        <strain evidence="2">JCM 4125</strain>
    </source>
</reference>
<accession>A0A918HRH1</accession>
<sequence length="115" mass="11388">MWIGPAPVDGAFRLSRAVSGAGSRKAAEGADAVGAPPAGGWGTSANDDNAADARARARDSRQDPQGAPQDPFPRSGPRGSRTGARGGADARPSGGPGPVSGAPEIRRPFSGRSGT</sequence>
<dbReference type="AlphaFoldDB" id="A0A918HRH1"/>
<keyword evidence="3" id="KW-1185">Reference proteome</keyword>
<evidence type="ECO:0000313" key="2">
    <source>
        <dbReference type="EMBL" id="GGU00929.1"/>
    </source>
</evidence>
<organism evidence="2 3">
    <name type="scientific">Streptomyces phaeofaciens</name>
    <dbReference type="NCBI Taxonomy" id="68254"/>
    <lineage>
        <taxon>Bacteria</taxon>
        <taxon>Bacillati</taxon>
        <taxon>Actinomycetota</taxon>
        <taxon>Actinomycetes</taxon>
        <taxon>Kitasatosporales</taxon>
        <taxon>Streptomycetaceae</taxon>
        <taxon>Streptomyces</taxon>
    </lineage>
</organism>
<gene>
    <name evidence="2" type="ORF">GCM10010226_92120</name>
</gene>
<dbReference type="EMBL" id="BMSA01000071">
    <property type="protein sequence ID" value="GGU00929.1"/>
    <property type="molecule type" value="Genomic_DNA"/>
</dbReference>
<evidence type="ECO:0000313" key="3">
    <source>
        <dbReference type="Proteomes" id="UP000646776"/>
    </source>
</evidence>
<comment type="caution">
    <text evidence="2">The sequence shown here is derived from an EMBL/GenBank/DDBJ whole genome shotgun (WGS) entry which is preliminary data.</text>
</comment>
<evidence type="ECO:0000256" key="1">
    <source>
        <dbReference type="SAM" id="MobiDB-lite"/>
    </source>
</evidence>
<dbReference type="Proteomes" id="UP000646776">
    <property type="component" value="Unassembled WGS sequence"/>
</dbReference>
<proteinExistence type="predicted"/>
<feature type="compositionally biased region" description="Basic and acidic residues" evidence="1">
    <location>
        <begin position="51"/>
        <end position="62"/>
    </location>
</feature>
<name>A0A918HRH1_9ACTN</name>